<keyword evidence="5" id="KW-1185">Reference proteome</keyword>
<keyword evidence="2" id="KW-0813">Transport</keyword>
<dbReference type="SUPFAM" id="SSF103486">
    <property type="entry name" value="V-type ATP synthase subunit C"/>
    <property type="match status" value="1"/>
</dbReference>
<name>A0A1T4L8X7_9SPIR</name>
<sequence length="326" mass="37902">MMDKSAADAYVYAKVSGILANSYSGKNADKLYSAKSLTELYSLLFKTEVPSIPENLLAKKIEEKSVFTFVEQYCQLVECYAHPQKILLTLLRLYDYSNLKMLAGALCMQETKCPEVIDLGKYSLLNYKNWPNLAKITENGELSWYNKVPDISEQQVLDTKLDFQYLHSLWKDACASEQSVRTQIKSLVAEEIKIRNIVWALRLKIYYKMDNESICQKLFFENPKSAETDVFAGEALKILSKDISNFDEWKTWKYSKMLNPHEEGVFWEVDPRWLENSFRTGLVKKYSTAFHKYPLTSLSLVCFFRIKQDELNNIRHMTEELRLGGE</sequence>
<organism evidence="4 5">
    <name type="scientific">Treponema berlinense</name>
    <dbReference type="NCBI Taxonomy" id="225004"/>
    <lineage>
        <taxon>Bacteria</taxon>
        <taxon>Pseudomonadati</taxon>
        <taxon>Spirochaetota</taxon>
        <taxon>Spirochaetia</taxon>
        <taxon>Spirochaetales</taxon>
        <taxon>Treponemataceae</taxon>
        <taxon>Treponema</taxon>
    </lineage>
</organism>
<dbReference type="Gene3D" id="1.10.132.50">
    <property type="entry name" value="ATP synthase (C/AC39) subunit, domain 3"/>
    <property type="match status" value="1"/>
</dbReference>
<evidence type="ECO:0000256" key="1">
    <source>
        <dbReference type="ARBA" id="ARBA00006709"/>
    </source>
</evidence>
<evidence type="ECO:0000313" key="4">
    <source>
        <dbReference type="EMBL" id="SJZ51136.1"/>
    </source>
</evidence>
<dbReference type="InterPro" id="IPR002843">
    <property type="entry name" value="ATPase_V0-cplx_csu/dsu"/>
</dbReference>
<proteinExistence type="inferred from homology"/>
<comment type="similarity">
    <text evidence="1">Belongs to the V-ATPase V0D/AC39 subunit family.</text>
</comment>
<dbReference type="GeneID" id="303366703"/>
<dbReference type="OrthoDB" id="363307at2"/>
<dbReference type="STRING" id="225004.SAMN02745152_00433"/>
<evidence type="ECO:0000313" key="5">
    <source>
        <dbReference type="Proteomes" id="UP000190395"/>
    </source>
</evidence>
<accession>A0A1T4L8X7</accession>
<evidence type="ECO:0000256" key="2">
    <source>
        <dbReference type="ARBA" id="ARBA00022448"/>
    </source>
</evidence>
<dbReference type="Proteomes" id="UP000190395">
    <property type="component" value="Unassembled WGS sequence"/>
</dbReference>
<dbReference type="AlphaFoldDB" id="A0A1T4L8X7"/>
<dbReference type="Gene3D" id="1.20.1690.10">
    <property type="entry name" value="V-type ATP synthase subunit C domain"/>
    <property type="match status" value="2"/>
</dbReference>
<dbReference type="InterPro" id="IPR036079">
    <property type="entry name" value="ATPase_csu/dsu_sf"/>
</dbReference>
<dbReference type="RefSeq" id="WP_078930194.1">
    <property type="nucleotide sequence ID" value="NZ_FUXC01000002.1"/>
</dbReference>
<evidence type="ECO:0000256" key="3">
    <source>
        <dbReference type="ARBA" id="ARBA00023065"/>
    </source>
</evidence>
<dbReference type="InterPro" id="IPR044911">
    <property type="entry name" value="V-type_ATPase_csu/dsu_dom_3"/>
</dbReference>
<dbReference type="Pfam" id="PF01992">
    <property type="entry name" value="vATP-synt_AC39"/>
    <property type="match status" value="1"/>
</dbReference>
<protein>
    <submittedName>
        <fullName evidence="4">H+-ATPase subunit C/Vma6</fullName>
    </submittedName>
</protein>
<gene>
    <name evidence="4" type="ORF">SAMN02745152_00433</name>
</gene>
<reference evidence="4 5" key="1">
    <citation type="submission" date="2017-02" db="EMBL/GenBank/DDBJ databases">
        <authorList>
            <person name="Peterson S.W."/>
        </authorList>
    </citation>
    <scope>NUCLEOTIDE SEQUENCE [LARGE SCALE GENOMIC DNA]</scope>
    <source>
        <strain evidence="4 5">ATCC BAA-909</strain>
    </source>
</reference>
<dbReference type="GO" id="GO:0046961">
    <property type="term" value="F:proton-transporting ATPase activity, rotational mechanism"/>
    <property type="evidence" value="ECO:0007669"/>
    <property type="project" value="InterPro"/>
</dbReference>
<dbReference type="InterPro" id="IPR035067">
    <property type="entry name" value="V-type_ATPase_csu/dsu"/>
</dbReference>
<dbReference type="EMBL" id="FUXC01000002">
    <property type="protein sequence ID" value="SJZ51136.1"/>
    <property type="molecule type" value="Genomic_DNA"/>
</dbReference>
<keyword evidence="3" id="KW-0406">Ion transport</keyword>